<keyword evidence="3" id="KW-1185">Reference proteome</keyword>
<reference evidence="2" key="2">
    <citation type="submission" date="2024-02" db="EMBL/GenBank/DDBJ databases">
        <title>Comparative genomics of Cryptococcus and Kwoniella reveals pathogenesis evolution and contrasting modes of karyotype evolution via chromosome fusion or intercentromeric recombination.</title>
        <authorList>
            <person name="Coelho M.A."/>
            <person name="David-Palma M."/>
            <person name="Shea T."/>
            <person name="Bowers K."/>
            <person name="McGinley-Smith S."/>
            <person name="Mohammad A.W."/>
            <person name="Gnirke A."/>
            <person name="Yurkov A.M."/>
            <person name="Nowrousian M."/>
            <person name="Sun S."/>
            <person name="Cuomo C.A."/>
            <person name="Heitman J."/>
        </authorList>
    </citation>
    <scope>NUCLEOTIDE SEQUENCE</scope>
    <source>
        <strain evidence="2">CBS 10117</strain>
    </source>
</reference>
<protein>
    <recommendedName>
        <fullName evidence="4">NmrA-like domain-containing protein</fullName>
    </recommendedName>
</protein>
<feature type="region of interest" description="Disordered" evidence="1">
    <location>
        <begin position="50"/>
        <end position="69"/>
    </location>
</feature>
<name>A0AAJ8KRT3_9TREE</name>
<dbReference type="RefSeq" id="XP_065825147.1">
    <property type="nucleotide sequence ID" value="XM_065969075.1"/>
</dbReference>
<evidence type="ECO:0000256" key="1">
    <source>
        <dbReference type="SAM" id="MobiDB-lite"/>
    </source>
</evidence>
<dbReference type="Gene3D" id="3.40.50.720">
    <property type="entry name" value="NAD(P)-binding Rossmann-like Domain"/>
    <property type="match status" value="1"/>
</dbReference>
<dbReference type="InterPro" id="IPR036291">
    <property type="entry name" value="NAD(P)-bd_dom_sf"/>
</dbReference>
<dbReference type="SUPFAM" id="SSF51735">
    <property type="entry name" value="NAD(P)-binding Rossmann-fold domains"/>
    <property type="match status" value="1"/>
</dbReference>
<dbReference type="EMBL" id="CP144535">
    <property type="protein sequence ID" value="WWC62395.1"/>
    <property type="molecule type" value="Genomic_DNA"/>
</dbReference>
<feature type="compositionally biased region" description="Polar residues" evidence="1">
    <location>
        <begin position="51"/>
        <end position="69"/>
    </location>
</feature>
<organism evidence="2 3">
    <name type="scientific">Kwoniella dejecticola CBS 10117</name>
    <dbReference type="NCBI Taxonomy" id="1296121"/>
    <lineage>
        <taxon>Eukaryota</taxon>
        <taxon>Fungi</taxon>
        <taxon>Dikarya</taxon>
        <taxon>Basidiomycota</taxon>
        <taxon>Agaricomycotina</taxon>
        <taxon>Tremellomycetes</taxon>
        <taxon>Tremellales</taxon>
        <taxon>Cryptococcaceae</taxon>
        <taxon>Kwoniella</taxon>
    </lineage>
</organism>
<dbReference type="KEGG" id="kdj:90830116"/>
<evidence type="ECO:0008006" key="4">
    <source>
        <dbReference type="Google" id="ProtNLM"/>
    </source>
</evidence>
<gene>
    <name evidence="2" type="ORF">I303_104991</name>
</gene>
<reference evidence="2" key="1">
    <citation type="submission" date="2013-07" db="EMBL/GenBank/DDBJ databases">
        <authorList>
            <consortium name="The Broad Institute Genome Sequencing Platform"/>
            <person name="Cuomo C."/>
            <person name="Litvintseva A."/>
            <person name="Chen Y."/>
            <person name="Heitman J."/>
            <person name="Sun S."/>
            <person name="Springer D."/>
            <person name="Dromer F."/>
            <person name="Young S.K."/>
            <person name="Zeng Q."/>
            <person name="Gargeya S."/>
            <person name="Fitzgerald M."/>
            <person name="Abouelleil A."/>
            <person name="Alvarado L."/>
            <person name="Berlin A.M."/>
            <person name="Chapman S.B."/>
            <person name="Dewar J."/>
            <person name="Goldberg J."/>
            <person name="Griggs A."/>
            <person name="Gujja S."/>
            <person name="Hansen M."/>
            <person name="Howarth C."/>
            <person name="Imamovic A."/>
            <person name="Larimer J."/>
            <person name="McCowan C."/>
            <person name="Murphy C."/>
            <person name="Pearson M."/>
            <person name="Priest M."/>
            <person name="Roberts A."/>
            <person name="Saif S."/>
            <person name="Shea T."/>
            <person name="Sykes S."/>
            <person name="Wortman J."/>
            <person name="Nusbaum C."/>
            <person name="Birren B."/>
        </authorList>
    </citation>
    <scope>NUCLEOTIDE SEQUENCE</scope>
    <source>
        <strain evidence="2">CBS 10117</strain>
    </source>
</reference>
<proteinExistence type="predicted"/>
<dbReference type="GeneID" id="90830116"/>
<dbReference type="AlphaFoldDB" id="A0AAJ8KRT3"/>
<accession>A0AAJ8KRT3</accession>
<sequence length="143" mass="15751">MSDVIKNVLLAGGTGRVGQFILRALVKEESLTTHILTRDKNLPEELAVHSTVPNQQDSGLAKSTNPPSVRSTTAITVKVPFNRSLETNRLTPSFALWLPTRNHMGKQFNLIAAAVHVGGVKLFKPWELGVDTCKRKRVTWLAV</sequence>
<evidence type="ECO:0000313" key="3">
    <source>
        <dbReference type="Proteomes" id="UP000078595"/>
    </source>
</evidence>
<evidence type="ECO:0000313" key="2">
    <source>
        <dbReference type="EMBL" id="WWC62395.1"/>
    </source>
</evidence>
<dbReference type="Proteomes" id="UP000078595">
    <property type="component" value="Chromosome 6"/>
</dbReference>